<feature type="domain" description="Helix-hairpin-helix DNA-binding motif class 1" evidence="7">
    <location>
        <begin position="552"/>
        <end position="571"/>
    </location>
</feature>
<dbReference type="GO" id="GO:0006281">
    <property type="term" value="P:DNA repair"/>
    <property type="evidence" value="ECO:0007669"/>
    <property type="project" value="InterPro"/>
</dbReference>
<proteinExistence type="predicted"/>
<organism evidence="8 9">
    <name type="scientific">Haloarcula nitratireducens</name>
    <dbReference type="NCBI Taxonomy" id="2487749"/>
    <lineage>
        <taxon>Archaea</taxon>
        <taxon>Methanobacteriati</taxon>
        <taxon>Methanobacteriota</taxon>
        <taxon>Stenosarchaea group</taxon>
        <taxon>Halobacteria</taxon>
        <taxon>Halobacteriales</taxon>
        <taxon>Haloarculaceae</taxon>
        <taxon>Haloarcula</taxon>
    </lineage>
</organism>
<comment type="caution">
    <text evidence="8">The sequence shown here is derived from an EMBL/GenBank/DDBJ whole genome shotgun (WGS) entry which is preliminary data.</text>
</comment>
<dbReference type="SUPFAM" id="SSF47794">
    <property type="entry name" value="Rad51 N-terminal domain-like"/>
    <property type="match status" value="2"/>
</dbReference>
<evidence type="ECO:0000259" key="7">
    <source>
        <dbReference type="SMART" id="SM00278"/>
    </source>
</evidence>
<name>A0AAW4PJK2_9EURY</name>
<evidence type="ECO:0000256" key="3">
    <source>
        <dbReference type="ARBA" id="ARBA00022679"/>
    </source>
</evidence>
<accession>A0AAW4PJK2</accession>
<sequence length="614" mass="67200">MTDESRPLSFTTPINSALAIQREAMTAVADAIRKSTIADERMTSMASVDVGETPKNVVYTENKLELLHYESLTETQHEVPILIVYALINKPFILDLQPDRSVVRRLLEAGHDVYLIDWGEPSRLDASLGFYDYVERYIDNCVDVVRRRSEQDAINLLGYCMGGTLSTIYAALHPEKVETLGLMAAGLYFEDTGGVLELWGDEEYYDPRDVTDTFGIVPAEFLAVGFAQMDPIANYFTKYVHLYDRLENEDFVANFARMERWLSDGVDVAGEVYAQFLEDIYQENLLYRNELEIGGEHADITNIDMPVLQIVGEYDNLVPNGASVRFNDAIPADVTVIQYPTGHVGLSMSESTHRDMWPEVAGWFFEHSGPPSLADVIGEGIEEVLGYDVETDVTAGGADDVEIRIASESGPVERGVVHRDAQAIRQFVEEALGVKVRVEESPDGIAIHVRGDDSTGTTVVTDIGSAIVEEIEEAIEGIDLAASIELEDVEGIGPTYAGRLREAGIRSVTALAVTMPETIAEAADATRDQARRWIASADELADRGGASGEVGTPLETIKGVGPTYARRLRQAGFRGIADLADSNVTAVAEAAGVSVEDATNWVEQADTIEQSNDN</sequence>
<dbReference type="PANTHER" id="PTHR36837">
    <property type="entry name" value="POLY(3-HYDROXYALKANOATE) POLYMERASE SUBUNIT PHAC"/>
    <property type="match status" value="1"/>
</dbReference>
<evidence type="ECO:0000256" key="6">
    <source>
        <dbReference type="ARBA" id="ARBA00033356"/>
    </source>
</evidence>
<dbReference type="RefSeq" id="WP_220582408.1">
    <property type="nucleotide sequence ID" value="NZ_RKLT01000029.1"/>
</dbReference>
<dbReference type="NCBIfam" id="TIGR01836">
    <property type="entry name" value="PHA_synth_III_C"/>
    <property type="match status" value="1"/>
</dbReference>
<comment type="pathway">
    <text evidence="1">Biopolymer metabolism; poly-(R)-3-hydroxybutanoate biosynthesis.</text>
</comment>
<dbReference type="Pfam" id="PF14520">
    <property type="entry name" value="HHH_5"/>
    <property type="match status" value="2"/>
</dbReference>
<dbReference type="InterPro" id="IPR000073">
    <property type="entry name" value="AB_hydrolase_1"/>
</dbReference>
<reference evidence="8 9" key="1">
    <citation type="submission" date="2021-06" db="EMBL/GenBank/DDBJ databases">
        <title>Halomicroarcula sp. a new haloarchaeum isolated from saline soil.</title>
        <authorList>
            <person name="Duran-Viseras A."/>
            <person name="Sanchez-Porro C."/>
            <person name="Ventosa A."/>
        </authorList>
    </citation>
    <scope>NUCLEOTIDE SEQUENCE [LARGE SCALE GENOMIC DNA]</scope>
    <source>
        <strain evidence="8 9">F27</strain>
    </source>
</reference>
<dbReference type="Gene3D" id="3.40.50.1820">
    <property type="entry name" value="alpha/beta hydrolase"/>
    <property type="match status" value="1"/>
</dbReference>
<keyword evidence="3" id="KW-0808">Transferase</keyword>
<evidence type="ECO:0000256" key="5">
    <source>
        <dbReference type="ARBA" id="ARBA00023315"/>
    </source>
</evidence>
<keyword evidence="5" id="KW-0012">Acyltransferase</keyword>
<keyword evidence="9" id="KW-1185">Reference proteome</keyword>
<dbReference type="InterPro" id="IPR029058">
    <property type="entry name" value="AB_hydrolase_fold"/>
</dbReference>
<dbReference type="Pfam" id="PF00561">
    <property type="entry name" value="Abhydrolase_1"/>
    <property type="match status" value="1"/>
</dbReference>
<dbReference type="AlphaFoldDB" id="A0AAW4PJK2"/>
<dbReference type="Gene3D" id="1.10.150.20">
    <property type="entry name" value="5' to 3' exonuclease, C-terminal subdomain"/>
    <property type="match status" value="2"/>
</dbReference>
<dbReference type="InterPro" id="IPR010125">
    <property type="entry name" value="PHA_synth_III_C"/>
</dbReference>
<dbReference type="SUPFAM" id="SSF53474">
    <property type="entry name" value="alpha/beta-Hydrolases"/>
    <property type="match status" value="1"/>
</dbReference>
<dbReference type="Proteomes" id="UP001430455">
    <property type="component" value="Unassembled WGS sequence"/>
</dbReference>
<dbReference type="InterPro" id="IPR051321">
    <property type="entry name" value="PHA/PHB_synthase"/>
</dbReference>
<dbReference type="SMART" id="SM00278">
    <property type="entry name" value="HhH1"/>
    <property type="match status" value="2"/>
</dbReference>
<evidence type="ECO:0000313" key="8">
    <source>
        <dbReference type="EMBL" id="MBX0297823.1"/>
    </source>
</evidence>
<evidence type="ECO:0000256" key="2">
    <source>
        <dbReference type="ARBA" id="ARBA00019065"/>
    </source>
</evidence>
<dbReference type="InterPro" id="IPR010995">
    <property type="entry name" value="DNA_repair_Rad51/TF_NusA_a-hlx"/>
</dbReference>
<dbReference type="GO" id="GO:0000166">
    <property type="term" value="F:nucleotide binding"/>
    <property type="evidence" value="ECO:0007669"/>
    <property type="project" value="InterPro"/>
</dbReference>
<evidence type="ECO:0000313" key="9">
    <source>
        <dbReference type="Proteomes" id="UP001430455"/>
    </source>
</evidence>
<evidence type="ECO:0000256" key="4">
    <source>
        <dbReference type="ARBA" id="ARBA00022752"/>
    </source>
</evidence>
<keyword evidence="4" id="KW-0583">PHB biosynthesis</keyword>
<dbReference type="GO" id="GO:0003677">
    <property type="term" value="F:DNA binding"/>
    <property type="evidence" value="ECO:0007669"/>
    <property type="project" value="InterPro"/>
</dbReference>
<feature type="domain" description="Helix-hairpin-helix DNA-binding motif class 1" evidence="7">
    <location>
        <begin position="484"/>
        <end position="503"/>
    </location>
</feature>
<protein>
    <recommendedName>
        <fullName evidence="2">Poly(3-hydroxyalkanoate) polymerase subunit PhaC</fullName>
    </recommendedName>
    <alternativeName>
        <fullName evidence="6">PHB synthase subunit PhaC</fullName>
    </alternativeName>
</protein>
<dbReference type="PANTHER" id="PTHR36837:SF2">
    <property type="entry name" value="POLY(3-HYDROXYALKANOATE) POLYMERASE SUBUNIT PHAC"/>
    <property type="match status" value="1"/>
</dbReference>
<gene>
    <name evidence="8" type="primary">phaC</name>
    <name evidence="8" type="ORF">EGH23_23430</name>
</gene>
<dbReference type="GO" id="GO:0042619">
    <property type="term" value="P:poly-hydroxybutyrate biosynthetic process"/>
    <property type="evidence" value="ECO:0007669"/>
    <property type="project" value="UniProtKB-KW"/>
</dbReference>
<dbReference type="InterPro" id="IPR003583">
    <property type="entry name" value="Hlx-hairpin-Hlx_DNA-bd_motif"/>
</dbReference>
<dbReference type="EMBL" id="RKLT01000029">
    <property type="protein sequence ID" value="MBX0297823.1"/>
    <property type="molecule type" value="Genomic_DNA"/>
</dbReference>
<evidence type="ECO:0000256" key="1">
    <source>
        <dbReference type="ARBA" id="ARBA00004683"/>
    </source>
</evidence>
<dbReference type="GO" id="GO:0016746">
    <property type="term" value="F:acyltransferase activity"/>
    <property type="evidence" value="ECO:0007669"/>
    <property type="project" value="UniProtKB-KW"/>
</dbReference>